<sequence>MAIKGACRPPLIATSRMAAPGGGGMLPIH</sequence>
<reference evidence="1" key="1">
    <citation type="submission" date="2020-02" db="EMBL/GenBank/DDBJ databases">
        <authorList>
            <person name="Meier V. D."/>
        </authorList>
    </citation>
    <scope>NUCLEOTIDE SEQUENCE</scope>
    <source>
        <strain evidence="1">AVDCRST_MAG16</strain>
    </source>
</reference>
<name>A0A6J4KTQ2_9ACTN</name>
<dbReference type="AlphaFoldDB" id="A0A6J4KTQ2"/>
<organism evidence="1">
    <name type="scientific">uncultured Frankineae bacterium</name>
    <dbReference type="NCBI Taxonomy" id="437475"/>
    <lineage>
        <taxon>Bacteria</taxon>
        <taxon>Bacillati</taxon>
        <taxon>Actinomycetota</taxon>
        <taxon>Actinomycetes</taxon>
        <taxon>Frankiales</taxon>
        <taxon>environmental samples</taxon>
    </lineage>
</organism>
<evidence type="ECO:0000313" key="1">
    <source>
        <dbReference type="EMBL" id="CAA9311247.1"/>
    </source>
</evidence>
<accession>A0A6J4KTQ2</accession>
<feature type="non-terminal residue" evidence="1">
    <location>
        <position position="29"/>
    </location>
</feature>
<protein>
    <submittedName>
        <fullName evidence="1">Uncharacterized protein</fullName>
    </submittedName>
</protein>
<dbReference type="EMBL" id="CADCUE010000015">
    <property type="protein sequence ID" value="CAA9311247.1"/>
    <property type="molecule type" value="Genomic_DNA"/>
</dbReference>
<proteinExistence type="predicted"/>
<gene>
    <name evidence="1" type="ORF">AVDCRST_MAG16-182</name>
</gene>